<proteinExistence type="predicted"/>
<evidence type="ECO:0000313" key="1">
    <source>
        <dbReference type="EMBL" id="CAF5062516.1"/>
    </source>
</evidence>
<comment type="caution">
    <text evidence="1">The sequence shown here is derived from an EMBL/GenBank/DDBJ whole genome shotgun (WGS) entry which is preliminary data.</text>
</comment>
<organism evidence="1 2">
    <name type="scientific">Rotaria socialis</name>
    <dbReference type="NCBI Taxonomy" id="392032"/>
    <lineage>
        <taxon>Eukaryota</taxon>
        <taxon>Metazoa</taxon>
        <taxon>Spiralia</taxon>
        <taxon>Gnathifera</taxon>
        <taxon>Rotifera</taxon>
        <taxon>Eurotatoria</taxon>
        <taxon>Bdelloidea</taxon>
        <taxon>Philodinida</taxon>
        <taxon>Philodinidae</taxon>
        <taxon>Rotaria</taxon>
    </lineage>
</organism>
<dbReference type="Proteomes" id="UP000663848">
    <property type="component" value="Unassembled WGS sequence"/>
</dbReference>
<dbReference type="EMBL" id="CAJOBR010056374">
    <property type="protein sequence ID" value="CAF5062516.1"/>
    <property type="molecule type" value="Genomic_DNA"/>
</dbReference>
<reference evidence="1" key="1">
    <citation type="submission" date="2021-02" db="EMBL/GenBank/DDBJ databases">
        <authorList>
            <person name="Nowell W R."/>
        </authorList>
    </citation>
    <scope>NUCLEOTIDE SEQUENCE</scope>
</reference>
<sequence length="94" mass="11163">SLFIQFYRPIPPRTPSPIVVRERPPTPPEYQPTEIITKKLLRGPTPLRRVILRHASPLPAKPRPVIIEKWLPYKEAKERRVLYQRMQQTRPAQH</sequence>
<feature type="non-terminal residue" evidence="1">
    <location>
        <position position="1"/>
    </location>
</feature>
<gene>
    <name evidence="1" type="ORF">QYT958_LOCUS42756</name>
</gene>
<evidence type="ECO:0000313" key="2">
    <source>
        <dbReference type="Proteomes" id="UP000663848"/>
    </source>
</evidence>
<name>A0A822D4W5_9BILA</name>
<accession>A0A822D4W5</accession>
<dbReference type="AlphaFoldDB" id="A0A822D4W5"/>
<protein>
    <submittedName>
        <fullName evidence="1">Uncharacterized protein</fullName>
    </submittedName>
</protein>
<feature type="non-terminal residue" evidence="1">
    <location>
        <position position="94"/>
    </location>
</feature>